<dbReference type="PROSITE" id="PS50977">
    <property type="entry name" value="HTH_TETR_2"/>
    <property type="match status" value="1"/>
</dbReference>
<dbReference type="PRINTS" id="PR00455">
    <property type="entry name" value="HTHTETR"/>
</dbReference>
<sequence length="203" mass="22881">MAQKTEAETVDVSSAILVAAESCFEQFGIAKTTMADVARAANMSRATVYRYFSDRESLITASIVRRARMNMEPWRTRIRKYPTFRERVVEGLCANIRRGLRDPMIHLLVSPAEATLATTLLSTSGKAVELTRELWEPLLHEAQEAGELRRDIDLDLLCEWLSELEMHYISALGADAGSLDRLRDKLRIFVVPSLIPCAQPRNS</sequence>
<name>A0ABU7LHY7_9NOCA</name>
<dbReference type="InterPro" id="IPR001647">
    <property type="entry name" value="HTH_TetR"/>
</dbReference>
<dbReference type="Pfam" id="PF00440">
    <property type="entry name" value="TetR_N"/>
    <property type="match status" value="1"/>
</dbReference>
<keyword evidence="5" id="KW-1185">Reference proteome</keyword>
<feature type="DNA-binding region" description="H-T-H motif" evidence="2">
    <location>
        <begin position="33"/>
        <end position="52"/>
    </location>
</feature>
<dbReference type="InterPro" id="IPR009057">
    <property type="entry name" value="Homeodomain-like_sf"/>
</dbReference>
<dbReference type="PANTHER" id="PTHR30055">
    <property type="entry name" value="HTH-TYPE TRANSCRIPTIONAL REGULATOR RUTR"/>
    <property type="match status" value="1"/>
</dbReference>
<dbReference type="SUPFAM" id="SSF48498">
    <property type="entry name" value="Tetracyclin repressor-like, C-terminal domain"/>
    <property type="match status" value="1"/>
</dbReference>
<reference evidence="4 5" key="1">
    <citation type="submission" date="2023-07" db="EMBL/GenBank/DDBJ databases">
        <authorList>
            <person name="Girao M."/>
            <person name="Carvalho M.F."/>
        </authorList>
    </citation>
    <scope>NUCLEOTIDE SEQUENCE [LARGE SCALE GENOMIC DNA]</scope>
    <source>
        <strain evidence="4 5">YIM65754</strain>
    </source>
</reference>
<dbReference type="Gene3D" id="1.10.357.10">
    <property type="entry name" value="Tetracycline Repressor, domain 2"/>
    <property type="match status" value="1"/>
</dbReference>
<dbReference type="PANTHER" id="PTHR30055:SF153">
    <property type="entry name" value="HTH-TYPE TRANSCRIPTIONAL REPRESSOR RV3405C"/>
    <property type="match status" value="1"/>
</dbReference>
<evidence type="ECO:0000256" key="1">
    <source>
        <dbReference type="ARBA" id="ARBA00023125"/>
    </source>
</evidence>
<evidence type="ECO:0000313" key="4">
    <source>
        <dbReference type="EMBL" id="MEE2060492.1"/>
    </source>
</evidence>
<dbReference type="EMBL" id="JAUTXY010000013">
    <property type="protein sequence ID" value="MEE2060492.1"/>
    <property type="molecule type" value="Genomic_DNA"/>
</dbReference>
<proteinExistence type="predicted"/>
<accession>A0ABU7LHY7</accession>
<feature type="domain" description="HTH tetR-type" evidence="3">
    <location>
        <begin position="10"/>
        <end position="70"/>
    </location>
</feature>
<organism evidence="4 5">
    <name type="scientific">Rhodococcus artemisiae</name>
    <dbReference type="NCBI Taxonomy" id="714159"/>
    <lineage>
        <taxon>Bacteria</taxon>
        <taxon>Bacillati</taxon>
        <taxon>Actinomycetota</taxon>
        <taxon>Actinomycetes</taxon>
        <taxon>Mycobacteriales</taxon>
        <taxon>Nocardiaceae</taxon>
        <taxon>Rhodococcus</taxon>
    </lineage>
</organism>
<gene>
    <name evidence="4" type="ORF">Q7514_23495</name>
</gene>
<dbReference type="Proteomes" id="UP001336020">
    <property type="component" value="Unassembled WGS sequence"/>
</dbReference>
<dbReference type="InterPro" id="IPR050109">
    <property type="entry name" value="HTH-type_TetR-like_transc_reg"/>
</dbReference>
<evidence type="ECO:0000259" key="3">
    <source>
        <dbReference type="PROSITE" id="PS50977"/>
    </source>
</evidence>
<evidence type="ECO:0000313" key="5">
    <source>
        <dbReference type="Proteomes" id="UP001336020"/>
    </source>
</evidence>
<dbReference type="SUPFAM" id="SSF46689">
    <property type="entry name" value="Homeodomain-like"/>
    <property type="match status" value="1"/>
</dbReference>
<protein>
    <submittedName>
        <fullName evidence="4">Helix-turn-helix domain-containing protein</fullName>
    </submittedName>
</protein>
<dbReference type="RefSeq" id="WP_330135679.1">
    <property type="nucleotide sequence ID" value="NZ_JAUTXY010000013.1"/>
</dbReference>
<comment type="caution">
    <text evidence="4">The sequence shown here is derived from an EMBL/GenBank/DDBJ whole genome shotgun (WGS) entry which is preliminary data.</text>
</comment>
<keyword evidence="1 2" id="KW-0238">DNA-binding</keyword>
<evidence type="ECO:0000256" key="2">
    <source>
        <dbReference type="PROSITE-ProRule" id="PRU00335"/>
    </source>
</evidence>
<dbReference type="InterPro" id="IPR036271">
    <property type="entry name" value="Tet_transcr_reg_TetR-rel_C_sf"/>
</dbReference>